<feature type="transmembrane region" description="Helical" evidence="7">
    <location>
        <begin position="378"/>
        <end position="400"/>
    </location>
</feature>
<feature type="transmembrane region" description="Helical" evidence="7">
    <location>
        <begin position="118"/>
        <end position="136"/>
    </location>
</feature>
<feature type="transmembrane region" description="Helical" evidence="7">
    <location>
        <begin position="148"/>
        <end position="167"/>
    </location>
</feature>
<dbReference type="PANTHER" id="PTHR30250:SF10">
    <property type="entry name" value="LIPOPOLYSACCHARIDE BIOSYNTHESIS PROTEIN WZXC"/>
    <property type="match status" value="1"/>
</dbReference>
<dbReference type="GO" id="GO:0005886">
    <property type="term" value="C:plasma membrane"/>
    <property type="evidence" value="ECO:0007669"/>
    <property type="project" value="UniProtKB-SubCell"/>
</dbReference>
<evidence type="ECO:0000256" key="5">
    <source>
        <dbReference type="ARBA" id="ARBA00022989"/>
    </source>
</evidence>
<keyword evidence="4 7" id="KW-0812">Transmembrane</keyword>
<feature type="transmembrane region" description="Helical" evidence="7">
    <location>
        <begin position="412"/>
        <end position="432"/>
    </location>
</feature>
<evidence type="ECO:0000256" key="2">
    <source>
        <dbReference type="ARBA" id="ARBA00007430"/>
    </source>
</evidence>
<evidence type="ECO:0000313" key="9">
    <source>
        <dbReference type="Proteomes" id="UP000231846"/>
    </source>
</evidence>
<dbReference type="RefSeq" id="WP_050441531.1">
    <property type="nucleotide sequence ID" value="NZ_JAQDLP010000013.1"/>
</dbReference>
<feature type="transmembrane region" description="Helical" evidence="7">
    <location>
        <begin position="325"/>
        <end position="342"/>
    </location>
</feature>
<gene>
    <name evidence="8" type="primary">tuaB_1</name>
    <name evidence="8" type="ORF">CQW34_02257</name>
</gene>
<feature type="transmembrane region" description="Helical" evidence="7">
    <location>
        <begin position="44"/>
        <end position="68"/>
    </location>
</feature>
<feature type="transmembrane region" description="Helical" evidence="7">
    <location>
        <begin position="444"/>
        <end position="463"/>
    </location>
</feature>
<comment type="caution">
    <text evidence="8">The sequence shown here is derived from an EMBL/GenBank/DDBJ whole genome shotgun (WGS) entry which is preliminary data.</text>
</comment>
<keyword evidence="5 7" id="KW-1133">Transmembrane helix</keyword>
<evidence type="ECO:0000313" key="8">
    <source>
        <dbReference type="EMBL" id="PJY74446.1"/>
    </source>
</evidence>
<dbReference type="EMBL" id="PDCW01000014">
    <property type="protein sequence ID" value="PJY74446.1"/>
    <property type="molecule type" value="Genomic_DNA"/>
</dbReference>
<evidence type="ECO:0000256" key="1">
    <source>
        <dbReference type="ARBA" id="ARBA00004651"/>
    </source>
</evidence>
<comment type="similarity">
    <text evidence="2">Belongs to the polysaccharide synthase family.</text>
</comment>
<dbReference type="Proteomes" id="UP000231846">
    <property type="component" value="Unassembled WGS sequence"/>
</dbReference>
<name>A0A2M9V706_BACFG</name>
<feature type="transmembrane region" description="Helical" evidence="7">
    <location>
        <begin position="211"/>
        <end position="234"/>
    </location>
</feature>
<feature type="transmembrane region" description="Helical" evidence="7">
    <location>
        <begin position="284"/>
        <end position="305"/>
    </location>
</feature>
<keyword evidence="3" id="KW-1003">Cell membrane</keyword>
<evidence type="ECO:0000256" key="3">
    <source>
        <dbReference type="ARBA" id="ARBA00022475"/>
    </source>
</evidence>
<feature type="transmembrane region" description="Helical" evidence="7">
    <location>
        <begin position="80"/>
        <end position="106"/>
    </location>
</feature>
<evidence type="ECO:0000256" key="7">
    <source>
        <dbReference type="SAM" id="Phobius"/>
    </source>
</evidence>
<accession>A0A2M9V706</accession>
<comment type="subcellular location">
    <subcellularLocation>
        <location evidence="1">Cell membrane</location>
        <topology evidence="1">Multi-pass membrane protein</topology>
    </subcellularLocation>
</comment>
<keyword evidence="6 7" id="KW-0472">Membrane</keyword>
<evidence type="ECO:0000256" key="4">
    <source>
        <dbReference type="ARBA" id="ARBA00022692"/>
    </source>
</evidence>
<dbReference type="AlphaFoldDB" id="A0A2M9V706"/>
<feature type="transmembrane region" description="Helical" evidence="7">
    <location>
        <begin position="354"/>
        <end position="372"/>
    </location>
</feature>
<dbReference type="CDD" id="cd13127">
    <property type="entry name" value="MATE_tuaB_like"/>
    <property type="match status" value="1"/>
</dbReference>
<organism evidence="8 9">
    <name type="scientific">Bacteroides fragilis</name>
    <dbReference type="NCBI Taxonomy" id="817"/>
    <lineage>
        <taxon>Bacteria</taxon>
        <taxon>Pseudomonadati</taxon>
        <taxon>Bacteroidota</taxon>
        <taxon>Bacteroidia</taxon>
        <taxon>Bacteroidales</taxon>
        <taxon>Bacteroidaceae</taxon>
        <taxon>Bacteroides</taxon>
    </lineage>
</organism>
<feature type="transmembrane region" description="Helical" evidence="7">
    <location>
        <begin position="20"/>
        <end position="38"/>
    </location>
</feature>
<reference evidence="8 9" key="1">
    <citation type="journal article" date="2017" name="MBio">
        <title>Gut Symbiont Bacteroides fragilis Secretes a Eukaryotic-Like Ubiquitin Protein That Mediates Intraspecies Antagonism.</title>
        <authorList>
            <person name="Chatzidaki-Livanis M."/>
            <person name="Coyne M.J."/>
            <person name="Roelofs K.G."/>
            <person name="Gentyala R.R."/>
            <person name="Caldwell J.M."/>
            <person name="Comstock L.E."/>
        </authorList>
    </citation>
    <scope>NUCLEOTIDE SEQUENCE [LARGE SCALE GENOMIC DNA]</scope>
    <source>
        <strain evidence="8 9">12905</strain>
    </source>
</reference>
<dbReference type="Pfam" id="PF13440">
    <property type="entry name" value="Polysacc_synt_3"/>
    <property type="match status" value="1"/>
</dbReference>
<sequence>MNELKRKTLKGFIWSSLEKFSTLLIQLIVTLIIARFLSPSDFGLIGMLSVFMAIGQIILDSGFGQALIRKKNVEEIDYSSVFYVNLIFGGILYIILYNCSGLIASFYHAPELNSISKVAFLIFPINAIGLIHYTLLNKLIDFKTLSKITILSSILSGGIAILIACYWHNVWALVIQNLSLYSFRTLFLWIYSKWKPKLIFSTSSIKAMFPFAMSLLFTGLISGVFNNIYALVIGKFYNAKELGLYSQADRFQKIPSTSLTEVIQRVTFPILSQIQDENERLKENYCKIIGVSVFIISPIMIFLLLTSNAIFEILLPPEWIVASDYFKYLCIVGALYPLSNINSNILKIKGKGRLILNLELFKKVVCIIVLIFTVRYNITILLCGVVFYSILDLLVMCYFCGKQIRMSLSAQFWDLLPIIASIIGAFSISYYVKSILVDFSSLEIILSLFLLYWGLYWMFSFIFNCKYLYYSIDVVNSIVGGKDI</sequence>
<dbReference type="PANTHER" id="PTHR30250">
    <property type="entry name" value="PST FAMILY PREDICTED COLANIC ACID TRANSPORTER"/>
    <property type="match status" value="1"/>
</dbReference>
<evidence type="ECO:0000256" key="6">
    <source>
        <dbReference type="ARBA" id="ARBA00023136"/>
    </source>
</evidence>
<protein>
    <submittedName>
        <fullName evidence="8">Putative teichuronic acid biosynthesis protein, TuaB-like</fullName>
    </submittedName>
</protein>
<dbReference type="InterPro" id="IPR050833">
    <property type="entry name" value="Poly_Biosynth_Transport"/>
</dbReference>
<proteinExistence type="inferred from homology"/>